<comment type="similarity">
    <text evidence="1 2">Belongs to the small heat shock protein (HSP20) family.</text>
</comment>
<dbReference type="EMBL" id="JACHIF010000005">
    <property type="protein sequence ID" value="MBB5038430.1"/>
    <property type="molecule type" value="Genomic_DNA"/>
</dbReference>
<dbReference type="Pfam" id="PF00011">
    <property type="entry name" value="HSP20"/>
    <property type="match status" value="1"/>
</dbReference>
<dbReference type="Gene3D" id="2.60.40.790">
    <property type="match status" value="1"/>
</dbReference>
<evidence type="ECO:0000256" key="1">
    <source>
        <dbReference type="PROSITE-ProRule" id="PRU00285"/>
    </source>
</evidence>
<organism evidence="4 5">
    <name type="scientific">Prosthecobacter dejongeii</name>
    <dbReference type="NCBI Taxonomy" id="48465"/>
    <lineage>
        <taxon>Bacteria</taxon>
        <taxon>Pseudomonadati</taxon>
        <taxon>Verrucomicrobiota</taxon>
        <taxon>Verrucomicrobiia</taxon>
        <taxon>Verrucomicrobiales</taxon>
        <taxon>Verrucomicrobiaceae</taxon>
        <taxon>Prosthecobacter</taxon>
    </lineage>
</organism>
<proteinExistence type="inferred from homology"/>
<comment type="caution">
    <text evidence="4">The sequence shown here is derived from an EMBL/GenBank/DDBJ whole genome shotgun (WGS) entry which is preliminary data.</text>
</comment>
<feature type="domain" description="SHSP" evidence="3">
    <location>
        <begin position="20"/>
        <end position="130"/>
    </location>
</feature>
<dbReference type="InterPro" id="IPR031107">
    <property type="entry name" value="Small_HSP"/>
</dbReference>
<keyword evidence="5" id="KW-1185">Reference proteome</keyword>
<accession>A0A7W7YM06</accession>
<gene>
    <name evidence="4" type="ORF">HNQ64_002693</name>
</gene>
<reference evidence="4 5" key="1">
    <citation type="submission" date="2020-08" db="EMBL/GenBank/DDBJ databases">
        <title>Genomic Encyclopedia of Type Strains, Phase IV (KMG-IV): sequencing the most valuable type-strain genomes for metagenomic binning, comparative biology and taxonomic classification.</title>
        <authorList>
            <person name="Goeker M."/>
        </authorList>
    </citation>
    <scope>NUCLEOTIDE SEQUENCE [LARGE SCALE GENOMIC DNA]</scope>
    <source>
        <strain evidence="4 5">DSM 12251</strain>
    </source>
</reference>
<evidence type="ECO:0000313" key="5">
    <source>
        <dbReference type="Proteomes" id="UP000534294"/>
    </source>
</evidence>
<evidence type="ECO:0000313" key="4">
    <source>
        <dbReference type="EMBL" id="MBB5038430.1"/>
    </source>
</evidence>
<evidence type="ECO:0000256" key="2">
    <source>
        <dbReference type="RuleBase" id="RU003616"/>
    </source>
</evidence>
<dbReference type="InterPro" id="IPR002068">
    <property type="entry name" value="A-crystallin/Hsp20_dom"/>
</dbReference>
<sequence length="130" mass="14182">MNATCCNPASTATQSAPSVGVTESLQKPLYNVIGNADAYEVRVELPGVAKSGVKIDLEDNVLSIRGERQSATPEGWKTLHRELSTLGYQLRLRLNTPVDEDKLTANLENGVLTLKLPLKEAAKPRRIEVQ</sequence>
<dbReference type="PANTHER" id="PTHR11527">
    <property type="entry name" value="HEAT-SHOCK PROTEIN 20 FAMILY MEMBER"/>
    <property type="match status" value="1"/>
</dbReference>
<dbReference type="RefSeq" id="WP_184209249.1">
    <property type="nucleotide sequence ID" value="NZ_JACHIF010000005.1"/>
</dbReference>
<protein>
    <submittedName>
        <fullName evidence="4">HSP20 family protein</fullName>
    </submittedName>
</protein>
<dbReference type="Proteomes" id="UP000534294">
    <property type="component" value="Unassembled WGS sequence"/>
</dbReference>
<dbReference type="SUPFAM" id="SSF49764">
    <property type="entry name" value="HSP20-like chaperones"/>
    <property type="match status" value="1"/>
</dbReference>
<dbReference type="PROSITE" id="PS01031">
    <property type="entry name" value="SHSP"/>
    <property type="match status" value="1"/>
</dbReference>
<dbReference type="InterPro" id="IPR008978">
    <property type="entry name" value="HSP20-like_chaperone"/>
</dbReference>
<dbReference type="CDD" id="cd06464">
    <property type="entry name" value="ACD_sHsps-like"/>
    <property type="match status" value="1"/>
</dbReference>
<dbReference type="AlphaFoldDB" id="A0A7W7YM06"/>
<name>A0A7W7YM06_9BACT</name>
<evidence type="ECO:0000259" key="3">
    <source>
        <dbReference type="PROSITE" id="PS01031"/>
    </source>
</evidence>